<dbReference type="EMBL" id="QCYY01001692">
    <property type="protein sequence ID" value="ROT76133.1"/>
    <property type="molecule type" value="Genomic_DNA"/>
</dbReference>
<protein>
    <submittedName>
        <fullName evidence="3">Uncharacterized protein</fullName>
    </submittedName>
</protein>
<evidence type="ECO:0000256" key="2">
    <source>
        <dbReference type="SAM" id="Phobius"/>
    </source>
</evidence>
<accession>A0A423TI64</accession>
<gene>
    <name evidence="3" type="ORF">C7M84_005314</name>
</gene>
<feature type="compositionally biased region" description="Pro residues" evidence="1">
    <location>
        <begin position="393"/>
        <end position="403"/>
    </location>
</feature>
<evidence type="ECO:0000256" key="1">
    <source>
        <dbReference type="SAM" id="MobiDB-lite"/>
    </source>
</evidence>
<reference evidence="3 4" key="2">
    <citation type="submission" date="2019-01" db="EMBL/GenBank/DDBJ databases">
        <title>The decoding of complex shrimp genome reveals the adaptation for benthos swimmer, frequently molting mechanism and breeding impact on genome.</title>
        <authorList>
            <person name="Sun Y."/>
            <person name="Gao Y."/>
            <person name="Yu Y."/>
        </authorList>
    </citation>
    <scope>NUCLEOTIDE SEQUENCE [LARGE SCALE GENOMIC DNA]</scope>
    <source>
        <tissue evidence="3">Muscle</tissue>
    </source>
</reference>
<keyword evidence="4" id="KW-1185">Reference proteome</keyword>
<proteinExistence type="predicted"/>
<feature type="region of interest" description="Disordered" evidence="1">
    <location>
        <begin position="1"/>
        <end position="39"/>
    </location>
</feature>
<feature type="transmembrane region" description="Helical" evidence="2">
    <location>
        <begin position="171"/>
        <end position="190"/>
    </location>
</feature>
<evidence type="ECO:0000313" key="4">
    <source>
        <dbReference type="Proteomes" id="UP000283509"/>
    </source>
</evidence>
<feature type="compositionally biased region" description="Low complexity" evidence="1">
    <location>
        <begin position="23"/>
        <end position="39"/>
    </location>
</feature>
<feature type="compositionally biased region" description="Basic residues" evidence="1">
    <location>
        <begin position="1"/>
        <end position="14"/>
    </location>
</feature>
<keyword evidence="2" id="KW-1133">Transmembrane helix</keyword>
<dbReference type="Proteomes" id="UP000283509">
    <property type="component" value="Unassembled WGS sequence"/>
</dbReference>
<comment type="caution">
    <text evidence="3">The sequence shown here is derived from an EMBL/GenBank/DDBJ whole genome shotgun (WGS) entry which is preliminary data.</text>
</comment>
<keyword evidence="2" id="KW-0472">Membrane</keyword>
<feature type="compositionally biased region" description="Basic residues" evidence="1">
    <location>
        <begin position="406"/>
        <end position="418"/>
    </location>
</feature>
<feature type="region of interest" description="Disordered" evidence="1">
    <location>
        <begin position="307"/>
        <end position="437"/>
    </location>
</feature>
<keyword evidence="2" id="KW-0812">Transmembrane</keyword>
<dbReference type="AlphaFoldDB" id="A0A423TI64"/>
<sequence>MARKNKNNKNKVKSPRLPPLFITPTLRPNRPPRLTSSSSCCARGLPPDCAPPTHAAAHTKGELSSAAKTTTGSWDLVCGRSPVIVMPRLARVSIGIASCIPSLSTAGNLYEEEPKILDLERKAALLPRPRLRQALTSQIPHAHRRPQHLPVGRAPSLNTFWGSQYPQSFGLRIYLLLKVFVVGRLVVYLLRRSGGRAGGPRPGVGPARAARICAAPQSEGLYGCKLPGASPAHAAAAAPARPPKPLGLTPLPPRLTGCRVQPHLPARTRAPHALLQASLCCCPPRPPGGRVFLTSSHRAVRKLSLNHSMFPPRPSSISPLTPPLSPHPLSTARPPALTHYHVPAGAGGRAAPPLSRGRRRSPLLSASRARQGNPGEKGTLVADSFRLVRSGMSPPPSLPPLPPRANGRKTSSRRRRPPPARPSCPPHGMEWPPFLSC</sequence>
<name>A0A423TI64_PENVA</name>
<organism evidence="3 4">
    <name type="scientific">Penaeus vannamei</name>
    <name type="common">Whiteleg shrimp</name>
    <name type="synonym">Litopenaeus vannamei</name>
    <dbReference type="NCBI Taxonomy" id="6689"/>
    <lineage>
        <taxon>Eukaryota</taxon>
        <taxon>Metazoa</taxon>
        <taxon>Ecdysozoa</taxon>
        <taxon>Arthropoda</taxon>
        <taxon>Crustacea</taxon>
        <taxon>Multicrustacea</taxon>
        <taxon>Malacostraca</taxon>
        <taxon>Eumalacostraca</taxon>
        <taxon>Eucarida</taxon>
        <taxon>Decapoda</taxon>
        <taxon>Dendrobranchiata</taxon>
        <taxon>Penaeoidea</taxon>
        <taxon>Penaeidae</taxon>
        <taxon>Penaeus</taxon>
    </lineage>
</organism>
<evidence type="ECO:0000313" key="3">
    <source>
        <dbReference type="EMBL" id="ROT76133.1"/>
    </source>
</evidence>
<reference evidence="3 4" key="1">
    <citation type="submission" date="2018-04" db="EMBL/GenBank/DDBJ databases">
        <authorList>
            <person name="Zhang X."/>
            <person name="Yuan J."/>
            <person name="Li F."/>
            <person name="Xiang J."/>
        </authorList>
    </citation>
    <scope>NUCLEOTIDE SEQUENCE [LARGE SCALE GENOMIC DNA]</scope>
    <source>
        <tissue evidence="3">Muscle</tissue>
    </source>
</reference>